<dbReference type="EMBL" id="JAINUF010000016">
    <property type="protein sequence ID" value="KAJ8340636.1"/>
    <property type="molecule type" value="Genomic_DNA"/>
</dbReference>
<accession>A0A9Q1IIB5</accession>
<evidence type="ECO:0000313" key="1">
    <source>
        <dbReference type="EMBL" id="KAJ8340636.1"/>
    </source>
</evidence>
<reference evidence="1" key="1">
    <citation type="journal article" date="2023" name="Science">
        <title>Genome structures resolve the early diversification of teleost fishes.</title>
        <authorList>
            <person name="Parey E."/>
            <person name="Louis A."/>
            <person name="Montfort J."/>
            <person name="Bouchez O."/>
            <person name="Roques C."/>
            <person name="Iampietro C."/>
            <person name="Lluch J."/>
            <person name="Castinel A."/>
            <person name="Donnadieu C."/>
            <person name="Desvignes T."/>
            <person name="Floi Bucao C."/>
            <person name="Jouanno E."/>
            <person name="Wen M."/>
            <person name="Mejri S."/>
            <person name="Dirks R."/>
            <person name="Jansen H."/>
            <person name="Henkel C."/>
            <person name="Chen W.J."/>
            <person name="Zahm M."/>
            <person name="Cabau C."/>
            <person name="Klopp C."/>
            <person name="Thompson A.W."/>
            <person name="Robinson-Rechavi M."/>
            <person name="Braasch I."/>
            <person name="Lecointre G."/>
            <person name="Bobe J."/>
            <person name="Postlethwait J.H."/>
            <person name="Berthelot C."/>
            <person name="Roest Crollius H."/>
            <person name="Guiguen Y."/>
        </authorList>
    </citation>
    <scope>NUCLEOTIDE SEQUENCE</scope>
    <source>
        <strain evidence="1">WJC10195</strain>
    </source>
</reference>
<comment type="caution">
    <text evidence="1">The sequence shown here is derived from an EMBL/GenBank/DDBJ whole genome shotgun (WGS) entry which is preliminary data.</text>
</comment>
<proteinExistence type="predicted"/>
<name>A0A9Q1IIB5_SYNKA</name>
<gene>
    <name evidence="1" type="ORF">SKAU_G00352690</name>
</gene>
<evidence type="ECO:0000313" key="2">
    <source>
        <dbReference type="Proteomes" id="UP001152622"/>
    </source>
</evidence>
<organism evidence="1 2">
    <name type="scientific">Synaphobranchus kaupii</name>
    <name type="common">Kaup's arrowtooth eel</name>
    <dbReference type="NCBI Taxonomy" id="118154"/>
    <lineage>
        <taxon>Eukaryota</taxon>
        <taxon>Metazoa</taxon>
        <taxon>Chordata</taxon>
        <taxon>Craniata</taxon>
        <taxon>Vertebrata</taxon>
        <taxon>Euteleostomi</taxon>
        <taxon>Actinopterygii</taxon>
        <taxon>Neopterygii</taxon>
        <taxon>Teleostei</taxon>
        <taxon>Anguilliformes</taxon>
        <taxon>Synaphobranchidae</taxon>
        <taxon>Synaphobranchus</taxon>
    </lineage>
</organism>
<dbReference type="AlphaFoldDB" id="A0A9Q1IIB5"/>
<sequence length="155" mass="17041">MFFPQFFPVCPLNSAGPSLSRLKAPCGLHARGRALAPQGSTVAHDTDPTDRGGLIYPRLSATEDRRQDARRQREHPVVKKNHQADHVQPLILLQSTADESTKRQAVCSRMTLHSSGEICDQFHYLTLRTATTGLGGRFSPFVVSVQSNAGNHPKD</sequence>
<protein>
    <submittedName>
        <fullName evidence="1">Uncharacterized protein</fullName>
    </submittedName>
</protein>
<keyword evidence="2" id="KW-1185">Reference proteome</keyword>
<dbReference type="Proteomes" id="UP001152622">
    <property type="component" value="Chromosome 16"/>
</dbReference>